<protein>
    <submittedName>
        <fullName evidence="3">Uncharacterized protein</fullName>
    </submittedName>
</protein>
<evidence type="ECO:0000256" key="1">
    <source>
        <dbReference type="SAM" id="MobiDB-lite"/>
    </source>
</evidence>
<dbReference type="EMBL" id="JBHSQJ010000090">
    <property type="protein sequence ID" value="MFC5909841.1"/>
    <property type="molecule type" value="Genomic_DNA"/>
</dbReference>
<feature type="transmembrane region" description="Helical" evidence="2">
    <location>
        <begin position="25"/>
        <end position="49"/>
    </location>
</feature>
<reference evidence="4" key="1">
    <citation type="journal article" date="2019" name="Int. J. Syst. Evol. Microbiol.">
        <title>The Global Catalogue of Microorganisms (GCM) 10K type strain sequencing project: providing services to taxonomists for standard genome sequencing and annotation.</title>
        <authorList>
            <consortium name="The Broad Institute Genomics Platform"/>
            <consortium name="The Broad Institute Genome Sequencing Center for Infectious Disease"/>
            <person name="Wu L."/>
            <person name="Ma J."/>
        </authorList>
    </citation>
    <scope>NUCLEOTIDE SEQUENCE [LARGE SCALE GENOMIC DNA]</scope>
    <source>
        <strain evidence="4">JCM 4816</strain>
    </source>
</reference>
<comment type="caution">
    <text evidence="3">The sequence shown here is derived from an EMBL/GenBank/DDBJ whole genome shotgun (WGS) entry which is preliminary data.</text>
</comment>
<feature type="region of interest" description="Disordered" evidence="1">
    <location>
        <begin position="57"/>
        <end position="105"/>
    </location>
</feature>
<keyword evidence="2" id="KW-0812">Transmembrane</keyword>
<evidence type="ECO:0000256" key="2">
    <source>
        <dbReference type="SAM" id="Phobius"/>
    </source>
</evidence>
<gene>
    <name evidence="3" type="ORF">ACFP3V_21830</name>
</gene>
<evidence type="ECO:0000313" key="3">
    <source>
        <dbReference type="EMBL" id="MFC5909841.1"/>
    </source>
</evidence>
<accession>A0ABW1G588</accession>
<dbReference type="RefSeq" id="WP_380585992.1">
    <property type="nucleotide sequence ID" value="NZ_JBHSQJ010000090.1"/>
</dbReference>
<evidence type="ECO:0000313" key="4">
    <source>
        <dbReference type="Proteomes" id="UP001596174"/>
    </source>
</evidence>
<organism evidence="3 4">
    <name type="scientific">Streptacidiphilus monticola</name>
    <dbReference type="NCBI Taxonomy" id="2161674"/>
    <lineage>
        <taxon>Bacteria</taxon>
        <taxon>Bacillati</taxon>
        <taxon>Actinomycetota</taxon>
        <taxon>Actinomycetes</taxon>
        <taxon>Kitasatosporales</taxon>
        <taxon>Streptomycetaceae</taxon>
        <taxon>Streptacidiphilus</taxon>
    </lineage>
</organism>
<name>A0ABW1G588_9ACTN</name>
<keyword evidence="2" id="KW-1133">Transmembrane helix</keyword>
<feature type="compositionally biased region" description="Low complexity" evidence="1">
    <location>
        <begin position="59"/>
        <end position="104"/>
    </location>
</feature>
<sequence length="268" mass="27292">MPLWPAAPGATADAGPAVRPKSRKALYVSLAAVGWLVIASGTATAVVAVGSGPRDTPLAAAAGSASPSASATPSAGAGGASPSSSPSAAAPSPSPTSTVHGSVHGSHHSGDLRYFLLPVPDDAAAYGDPDGTAETLSDIAKEMSNSSTSKRILHDYGCTGGAYRTYRTNDGQYTVTTRIIHFDSSSHASDWVSGLSFAKGDSFTVPGVTNGHGQAFDPSQSDGMGELIGYSHVGDIEYEITVDGDGKLPHSLLKPLMIREERRLVSGK</sequence>
<proteinExistence type="predicted"/>
<keyword evidence="2" id="KW-0472">Membrane</keyword>
<keyword evidence="4" id="KW-1185">Reference proteome</keyword>
<dbReference type="Proteomes" id="UP001596174">
    <property type="component" value="Unassembled WGS sequence"/>
</dbReference>